<keyword evidence="3" id="KW-0723">Serine/threonine-protein kinase</keyword>
<keyword evidence="6 23" id="KW-0812">Transmembrane</keyword>
<keyword evidence="15" id="KW-1015">Disulfide bond</keyword>
<dbReference type="Pfam" id="PF00069">
    <property type="entry name" value="Pkinase"/>
    <property type="match status" value="1"/>
</dbReference>
<evidence type="ECO:0000256" key="19">
    <source>
        <dbReference type="ARBA" id="ARBA00048679"/>
    </source>
</evidence>
<evidence type="ECO:0000256" key="24">
    <source>
        <dbReference type="SAM" id="SignalP"/>
    </source>
</evidence>
<dbReference type="GO" id="GO:0030246">
    <property type="term" value="F:carbohydrate binding"/>
    <property type="evidence" value="ECO:0007669"/>
    <property type="project" value="UniProtKB-KW"/>
</dbReference>
<dbReference type="OrthoDB" id="5857966at2759"/>
<keyword evidence="8" id="KW-0430">Lectin</keyword>
<evidence type="ECO:0000256" key="16">
    <source>
        <dbReference type="ARBA" id="ARBA00023170"/>
    </source>
</evidence>
<dbReference type="PROSITE" id="PS00107">
    <property type="entry name" value="PROTEIN_KINASE_ATP"/>
    <property type="match status" value="1"/>
</dbReference>
<evidence type="ECO:0000256" key="7">
    <source>
        <dbReference type="ARBA" id="ARBA00022729"/>
    </source>
</evidence>
<keyword evidence="16" id="KW-0675">Receptor</keyword>
<evidence type="ECO:0000259" key="25">
    <source>
        <dbReference type="PROSITE" id="PS50011"/>
    </source>
</evidence>
<dbReference type="InterPro" id="IPR001480">
    <property type="entry name" value="Bulb-type_lectin_dom"/>
</dbReference>
<evidence type="ECO:0000256" key="3">
    <source>
        <dbReference type="ARBA" id="ARBA00022527"/>
    </source>
</evidence>
<dbReference type="PROSITE" id="PS00108">
    <property type="entry name" value="PROTEIN_KINASE_ST"/>
    <property type="match status" value="1"/>
</dbReference>
<evidence type="ECO:0000256" key="20">
    <source>
        <dbReference type="ARBA" id="ARBA00074492"/>
    </source>
</evidence>
<dbReference type="Gene3D" id="2.90.10.10">
    <property type="entry name" value="Bulb-type lectin domain"/>
    <property type="match status" value="2"/>
</dbReference>
<feature type="transmembrane region" description="Helical" evidence="23">
    <location>
        <begin position="559"/>
        <end position="589"/>
    </location>
</feature>
<feature type="domain" description="Bulb-type lectin" evidence="26">
    <location>
        <begin position="137"/>
        <end position="255"/>
    </location>
</feature>
<dbReference type="InterPro" id="IPR036426">
    <property type="entry name" value="Bulb-type_lectin_dom_sf"/>
</dbReference>
<dbReference type="InterPro" id="IPR017441">
    <property type="entry name" value="Protein_kinase_ATP_BS"/>
</dbReference>
<evidence type="ECO:0000256" key="22">
    <source>
        <dbReference type="PROSITE-ProRule" id="PRU10141"/>
    </source>
</evidence>
<evidence type="ECO:0000256" key="21">
    <source>
        <dbReference type="ARBA" id="ARBA00082783"/>
    </source>
</evidence>
<dbReference type="Gene3D" id="1.10.510.10">
    <property type="entry name" value="Transferase(Phosphotransferase) domain 1"/>
    <property type="match status" value="1"/>
</dbReference>
<dbReference type="GO" id="GO:0106310">
    <property type="term" value="F:protein serine kinase activity"/>
    <property type="evidence" value="ECO:0007669"/>
    <property type="project" value="RHEA"/>
</dbReference>
<keyword evidence="5" id="KW-0808">Transferase</keyword>
<dbReference type="FunFam" id="2.90.10.10:FF:000031">
    <property type="entry name" value="G-type lectin S-receptor-like serine/threonine-protein kinase LECRK1"/>
    <property type="match status" value="1"/>
</dbReference>
<comment type="catalytic activity">
    <reaction evidence="18">
        <text>L-threonyl-[protein] + ATP = O-phospho-L-threonyl-[protein] + ADP + H(+)</text>
        <dbReference type="Rhea" id="RHEA:46608"/>
        <dbReference type="Rhea" id="RHEA-COMP:11060"/>
        <dbReference type="Rhea" id="RHEA-COMP:11605"/>
        <dbReference type="ChEBI" id="CHEBI:15378"/>
        <dbReference type="ChEBI" id="CHEBI:30013"/>
        <dbReference type="ChEBI" id="CHEBI:30616"/>
        <dbReference type="ChEBI" id="CHEBI:61977"/>
        <dbReference type="ChEBI" id="CHEBI:456216"/>
        <dbReference type="EC" id="2.7.11.1"/>
    </reaction>
</comment>
<evidence type="ECO:0000256" key="8">
    <source>
        <dbReference type="ARBA" id="ARBA00022734"/>
    </source>
</evidence>
<evidence type="ECO:0000256" key="17">
    <source>
        <dbReference type="ARBA" id="ARBA00023180"/>
    </source>
</evidence>
<dbReference type="FunFam" id="1.10.510.10:FF:000237">
    <property type="entry name" value="G-type lectin S-receptor-like serine/threonine-protein kinase"/>
    <property type="match status" value="1"/>
</dbReference>
<dbReference type="GO" id="GO:0006952">
    <property type="term" value="P:defense response"/>
    <property type="evidence" value="ECO:0007669"/>
    <property type="project" value="UniProtKB-KW"/>
</dbReference>
<evidence type="ECO:0000256" key="15">
    <source>
        <dbReference type="ARBA" id="ARBA00023157"/>
    </source>
</evidence>
<keyword evidence="9 22" id="KW-0547">Nucleotide-binding</keyword>
<keyword evidence="7 24" id="KW-0732">Signal</keyword>
<name>A5BT72_VITVI</name>
<evidence type="ECO:0000313" key="27">
    <source>
        <dbReference type="EMBL" id="CAN83565.1"/>
    </source>
</evidence>
<dbReference type="FunFam" id="3.30.200.20:FF:000059">
    <property type="entry name" value="S-receptor-like serine/threonine-protein kinase"/>
    <property type="match status" value="1"/>
</dbReference>
<evidence type="ECO:0000256" key="4">
    <source>
        <dbReference type="ARBA" id="ARBA00022536"/>
    </source>
</evidence>
<evidence type="ECO:0000256" key="5">
    <source>
        <dbReference type="ARBA" id="ARBA00022679"/>
    </source>
</evidence>
<keyword evidence="13 23" id="KW-1133">Transmembrane helix</keyword>
<evidence type="ECO:0000256" key="23">
    <source>
        <dbReference type="SAM" id="Phobius"/>
    </source>
</evidence>
<dbReference type="SMART" id="SM00108">
    <property type="entry name" value="B_lectin"/>
    <property type="match status" value="1"/>
</dbReference>
<feature type="chain" id="PRO_5002679962" description="G-type lectin S-receptor-like serine/threonine-protein kinase LECRK1" evidence="24">
    <location>
        <begin position="22"/>
        <end position="910"/>
    </location>
</feature>
<proteinExistence type="predicted"/>
<sequence>MAGVRQLLLFGCLLPLWKFNARLENKNPDGIWDFTHLQPSEGRKGTSHQSGSGTSQSQQAIISYGVMLLEIISCRKCTDFQTQNEEEAIITDWAYDCYRGHRLDKLVENDDDARSDTRLERFLLLLVLPSLVFSQYCTDLDITASNNSPRCVSPSGEFAFGFYRLGSQSLFLLAIWFEKIPEKTLVWYANGDNPAPKGSKLELTSDGQFILSDPQGKEIWRPQNSVTAVTHAAMLDTGNFVLENRNQNLTVWQSFQNPANTILPTQTLEIGGTMYSQQSNSSYSKGRFQLQMEAGGNLVLNTLDPESGKAYDVYYSSNTNDAANSGNSGQRVIFDESGSIYVLLRNGGTVNIASGSSLTGDYYYRATLDQDGVFRLYNRDNSSTSWSVVKNIPDNICTVTPSNLGSGICGFNSYCSIDGRGLPDCLCPDGYSHLDPLDRKQGCKPNFELPSCQTAVDGWEANKDAVEFRELKDVNWPLSDYQLQEGPEFNKEKCKQSCKDDCLCVVAIYNTDNQCWKKKFPVSNGRHEPTQNVLQYTTALIKVRIKNDTIERCPDKSTLILVGSVLLGSSVLFNLFLLLAIPAAALFFYNKKLMNLRSVSSIFATTSVRTYSYKELDEATCGFKEKLGRGAFGTVYKGVLASDAGRFVAVKKLDKVVQEGEKEFKTEVTVIGRTHHRNLVSLLGYCDQGVHRLLVYEYMNNGSLADLLFGISTPDWSQRLQIAFGIAKGLMYLHEECSTPIIHCDIKPENILLDEYLTPRISDFGLAKLLMRDQTRALTTIRGTKGYVAPEWFRSKPITVKVDVYSYGVMLLEIISCRKSVHSQPENDEEAILTDWAYDCYRGHRLDKLVKNDDEVRKYMGMLERVVMVAIWCIQEDPSLRPSMGMVILMLEGVVEVPVPPCPFPFSSTF</sequence>
<protein>
    <recommendedName>
        <fullName evidence="20">G-type lectin S-receptor-like serine/threonine-protein kinase LECRK1</fullName>
        <ecNumber evidence="2">2.7.11.1</ecNumber>
    </recommendedName>
    <alternativeName>
        <fullName evidence="21">OsRLCK134</fullName>
    </alternativeName>
</protein>
<feature type="domain" description="Protein kinase" evidence="25">
    <location>
        <begin position="621"/>
        <end position="895"/>
    </location>
</feature>
<evidence type="ECO:0000256" key="11">
    <source>
        <dbReference type="ARBA" id="ARBA00022821"/>
    </source>
</evidence>
<dbReference type="GO" id="GO:0005524">
    <property type="term" value="F:ATP binding"/>
    <property type="evidence" value="ECO:0007669"/>
    <property type="project" value="UniProtKB-UniRule"/>
</dbReference>
<evidence type="ECO:0000256" key="6">
    <source>
        <dbReference type="ARBA" id="ARBA00022692"/>
    </source>
</evidence>
<dbReference type="PROSITE" id="PS50011">
    <property type="entry name" value="PROTEIN_KINASE_DOM"/>
    <property type="match status" value="1"/>
</dbReference>
<keyword evidence="12 22" id="KW-0067">ATP-binding</keyword>
<comment type="subcellular location">
    <subcellularLocation>
        <location evidence="1">Membrane</location>
        <topology evidence="1">Single-pass type I membrane protein</topology>
    </subcellularLocation>
</comment>
<dbReference type="GO" id="GO:0016020">
    <property type="term" value="C:membrane"/>
    <property type="evidence" value="ECO:0007669"/>
    <property type="project" value="UniProtKB-SubCell"/>
</dbReference>
<dbReference type="CDD" id="cd14066">
    <property type="entry name" value="STKc_IRAK"/>
    <property type="match status" value="1"/>
</dbReference>
<dbReference type="SMART" id="SM00220">
    <property type="entry name" value="S_TKc"/>
    <property type="match status" value="1"/>
</dbReference>
<dbReference type="Gene3D" id="3.30.200.20">
    <property type="entry name" value="Phosphorylase Kinase, domain 1"/>
    <property type="match status" value="1"/>
</dbReference>
<gene>
    <name evidence="27" type="ORF">VITISV_030378</name>
</gene>
<dbReference type="EC" id="2.7.11.1" evidence="2"/>
<dbReference type="ExpressionAtlas" id="A5BT72">
    <property type="expression patterns" value="baseline and differential"/>
</dbReference>
<dbReference type="SUPFAM" id="SSF56112">
    <property type="entry name" value="Protein kinase-like (PK-like)"/>
    <property type="match status" value="1"/>
</dbReference>
<dbReference type="InterPro" id="IPR000719">
    <property type="entry name" value="Prot_kinase_dom"/>
</dbReference>
<dbReference type="InterPro" id="IPR051343">
    <property type="entry name" value="G-type_lectin_kinases/EP1-like"/>
</dbReference>
<evidence type="ECO:0000259" key="26">
    <source>
        <dbReference type="PROSITE" id="PS50927"/>
    </source>
</evidence>
<keyword evidence="17" id="KW-0325">Glycoprotein</keyword>
<evidence type="ECO:0000256" key="14">
    <source>
        <dbReference type="ARBA" id="ARBA00023136"/>
    </source>
</evidence>
<accession>A5BT72</accession>
<keyword evidence="4" id="KW-0245">EGF-like domain</keyword>
<organism evidence="27">
    <name type="scientific">Vitis vinifera</name>
    <name type="common">Grape</name>
    <dbReference type="NCBI Taxonomy" id="29760"/>
    <lineage>
        <taxon>Eukaryota</taxon>
        <taxon>Viridiplantae</taxon>
        <taxon>Streptophyta</taxon>
        <taxon>Embryophyta</taxon>
        <taxon>Tracheophyta</taxon>
        <taxon>Spermatophyta</taxon>
        <taxon>Magnoliopsida</taxon>
        <taxon>eudicotyledons</taxon>
        <taxon>Gunneridae</taxon>
        <taxon>Pentapetalae</taxon>
        <taxon>rosids</taxon>
        <taxon>Vitales</taxon>
        <taxon>Vitaceae</taxon>
        <taxon>Viteae</taxon>
        <taxon>Vitis</taxon>
    </lineage>
</organism>
<keyword evidence="11" id="KW-0611">Plant defense</keyword>
<evidence type="ECO:0000256" key="1">
    <source>
        <dbReference type="ARBA" id="ARBA00004479"/>
    </source>
</evidence>
<dbReference type="EMBL" id="AM470223">
    <property type="protein sequence ID" value="CAN83565.1"/>
    <property type="molecule type" value="Genomic_DNA"/>
</dbReference>
<evidence type="ECO:0000256" key="9">
    <source>
        <dbReference type="ARBA" id="ARBA00022741"/>
    </source>
</evidence>
<dbReference type="PANTHER" id="PTHR47976:SF116">
    <property type="entry name" value="RECEPTOR-LIKE SERINE_THREONINE-PROTEIN KINASE"/>
    <property type="match status" value="1"/>
</dbReference>
<evidence type="ECO:0000256" key="13">
    <source>
        <dbReference type="ARBA" id="ARBA00022989"/>
    </source>
</evidence>
<keyword evidence="10" id="KW-0418">Kinase</keyword>
<dbReference type="InterPro" id="IPR011009">
    <property type="entry name" value="Kinase-like_dom_sf"/>
</dbReference>
<dbReference type="InterPro" id="IPR008271">
    <property type="entry name" value="Ser/Thr_kinase_AS"/>
</dbReference>
<comment type="catalytic activity">
    <reaction evidence="19">
        <text>L-seryl-[protein] + ATP = O-phospho-L-seryl-[protein] + ADP + H(+)</text>
        <dbReference type="Rhea" id="RHEA:17989"/>
        <dbReference type="Rhea" id="RHEA-COMP:9863"/>
        <dbReference type="Rhea" id="RHEA-COMP:11604"/>
        <dbReference type="ChEBI" id="CHEBI:15378"/>
        <dbReference type="ChEBI" id="CHEBI:29999"/>
        <dbReference type="ChEBI" id="CHEBI:30616"/>
        <dbReference type="ChEBI" id="CHEBI:83421"/>
        <dbReference type="ChEBI" id="CHEBI:456216"/>
        <dbReference type="EC" id="2.7.11.1"/>
    </reaction>
</comment>
<evidence type="ECO:0000256" key="10">
    <source>
        <dbReference type="ARBA" id="ARBA00022777"/>
    </source>
</evidence>
<dbReference type="FunFam" id="2.90.10.30:FF:000001">
    <property type="entry name" value="Serine/threonine-protein kinase"/>
    <property type="match status" value="1"/>
</dbReference>
<dbReference type="FunFam" id="2.90.10.10:FF:000013">
    <property type="entry name" value="G-type lectin S-receptor-like serine/threonine-protein kinase LECRK1"/>
    <property type="match status" value="1"/>
</dbReference>
<evidence type="ECO:0000256" key="18">
    <source>
        <dbReference type="ARBA" id="ARBA00047899"/>
    </source>
</evidence>
<evidence type="ECO:0000256" key="12">
    <source>
        <dbReference type="ARBA" id="ARBA00022840"/>
    </source>
</evidence>
<dbReference type="Pfam" id="PF01453">
    <property type="entry name" value="B_lectin"/>
    <property type="match status" value="1"/>
</dbReference>
<keyword evidence="14 23" id="KW-0472">Membrane</keyword>
<feature type="signal peptide" evidence="24">
    <location>
        <begin position="1"/>
        <end position="21"/>
    </location>
</feature>
<dbReference type="GO" id="GO:0004674">
    <property type="term" value="F:protein serine/threonine kinase activity"/>
    <property type="evidence" value="ECO:0007669"/>
    <property type="project" value="UniProtKB-KW"/>
</dbReference>
<dbReference type="AlphaFoldDB" id="A5BT72"/>
<evidence type="ECO:0000256" key="2">
    <source>
        <dbReference type="ARBA" id="ARBA00012513"/>
    </source>
</evidence>
<dbReference type="PANTHER" id="PTHR47976">
    <property type="entry name" value="G-TYPE LECTIN S-RECEPTOR-LIKE SERINE/THREONINE-PROTEIN KINASE SD2-5"/>
    <property type="match status" value="1"/>
</dbReference>
<dbReference type="SUPFAM" id="SSF51110">
    <property type="entry name" value="alpha-D-mannose-specific plant lectins"/>
    <property type="match status" value="1"/>
</dbReference>
<dbReference type="CDD" id="cd00028">
    <property type="entry name" value="B_lectin"/>
    <property type="match status" value="1"/>
</dbReference>
<feature type="binding site" evidence="22">
    <location>
        <position position="652"/>
    </location>
    <ligand>
        <name>ATP</name>
        <dbReference type="ChEBI" id="CHEBI:30616"/>
    </ligand>
</feature>
<reference evidence="27" key="1">
    <citation type="journal article" date="2007" name="PLoS ONE">
        <title>The first genome sequence of an elite grapevine cultivar (Pinot noir Vitis vinifera L.): coping with a highly heterozygous genome.</title>
        <authorList>
            <person name="Velasco R."/>
            <person name="Zharkikh A."/>
            <person name="Troggio M."/>
            <person name="Cartwright D.A."/>
            <person name="Cestaro A."/>
            <person name="Pruss D."/>
            <person name="Pindo M."/>
            <person name="FitzGerald L.M."/>
            <person name="Vezzulli S."/>
            <person name="Reid J."/>
            <person name="Malacarne G."/>
            <person name="Iliev D."/>
            <person name="Coppola G."/>
            <person name="Wardell B."/>
            <person name="Micheletti D."/>
            <person name="Macalma T."/>
            <person name="Facci M."/>
            <person name="Mitchell J.T."/>
            <person name="Perazzolli M."/>
            <person name="Eldredge G."/>
            <person name="Gatto P."/>
            <person name="Oyzerski R."/>
            <person name="Moretto M."/>
            <person name="Gutin N."/>
            <person name="Stefanini M."/>
            <person name="Chen Y."/>
            <person name="Segala C."/>
            <person name="Davenport C."/>
            <person name="Dematte L."/>
            <person name="Mraz A."/>
            <person name="Battilana J."/>
            <person name="Stormo K."/>
            <person name="Costa F."/>
            <person name="Tao Q."/>
            <person name="Si-Ammour A."/>
            <person name="Harkins T."/>
            <person name="Lackey A."/>
            <person name="Perbost C."/>
            <person name="Taillon B."/>
            <person name="Stella A."/>
            <person name="Solovyev V."/>
            <person name="Fawcett J.A."/>
            <person name="Sterck L."/>
            <person name="Vandepoele K."/>
            <person name="Grando S.M."/>
            <person name="Toppo S."/>
            <person name="Moser C."/>
            <person name="Lanchbury J."/>
            <person name="Bogden R."/>
            <person name="Skolnick M."/>
            <person name="Sgaramella V."/>
            <person name="Bhatnagar S.K."/>
            <person name="Fontana P."/>
            <person name="Gutin A."/>
            <person name="Van de Peer Y."/>
            <person name="Salamini F."/>
            <person name="Viola R."/>
        </authorList>
    </citation>
    <scope>NUCLEOTIDE SEQUENCE</scope>
</reference>
<dbReference type="PROSITE" id="PS50927">
    <property type="entry name" value="BULB_LECTIN"/>
    <property type="match status" value="1"/>
</dbReference>